<dbReference type="AlphaFoldDB" id="A0A9E3LRX4"/>
<reference evidence="3" key="2">
    <citation type="journal article" date="2022" name="Microbiol. Resour. Announc.">
        <title>Metagenome Sequencing to Explore Phylogenomics of Terrestrial Cyanobacteria.</title>
        <authorList>
            <person name="Ward R.D."/>
            <person name="Stajich J.E."/>
            <person name="Johansen J.R."/>
            <person name="Huntemann M."/>
            <person name="Clum A."/>
            <person name="Foster B."/>
            <person name="Foster B."/>
            <person name="Roux S."/>
            <person name="Palaniappan K."/>
            <person name="Varghese N."/>
            <person name="Mukherjee S."/>
            <person name="Reddy T.B.K."/>
            <person name="Daum C."/>
            <person name="Copeland A."/>
            <person name="Chen I.A."/>
            <person name="Ivanova N.N."/>
            <person name="Kyrpides N.C."/>
            <person name="Shapiro N."/>
            <person name="Eloe-Fadrosh E.A."/>
            <person name="Pietrasiak N."/>
        </authorList>
    </citation>
    <scope>NUCLEOTIDE SEQUENCE</scope>
    <source>
        <strain evidence="3">HA4357-MV3</strain>
    </source>
</reference>
<dbReference type="PIRSF" id="PIRSF026434">
    <property type="entry name" value="RR_ycf55_prd"/>
    <property type="match status" value="1"/>
</dbReference>
<dbReference type="PANTHER" id="PTHR45566:SF1">
    <property type="entry name" value="HTH-TYPE TRANSCRIPTIONAL REGULATOR YHJB-RELATED"/>
    <property type="match status" value="1"/>
</dbReference>
<comment type="caution">
    <text evidence="1">Lacks conserved residue(s) required for the propagation of feature annotation.</text>
</comment>
<gene>
    <name evidence="3" type="ORF">KME28_05475</name>
</gene>
<dbReference type="InterPro" id="IPR016837">
    <property type="entry name" value="Uncharacterised_Ycf55_cyanobac"/>
</dbReference>
<evidence type="ECO:0000256" key="1">
    <source>
        <dbReference type="PROSITE-ProRule" id="PRU00169"/>
    </source>
</evidence>
<dbReference type="PANTHER" id="PTHR45566">
    <property type="entry name" value="HTH-TYPE TRANSCRIPTIONAL REGULATOR YHJB-RELATED"/>
    <property type="match status" value="1"/>
</dbReference>
<evidence type="ECO:0000259" key="2">
    <source>
        <dbReference type="PROSITE" id="PS50110"/>
    </source>
</evidence>
<dbReference type="PROSITE" id="PS50110">
    <property type="entry name" value="RESPONSE_REGULATORY"/>
    <property type="match status" value="1"/>
</dbReference>
<protein>
    <submittedName>
        <fullName evidence="3">DUF3685 domain-containing protein</fullName>
    </submittedName>
</protein>
<dbReference type="InterPro" id="IPR022552">
    <property type="entry name" value="UPF_Ycf55"/>
</dbReference>
<evidence type="ECO:0000313" key="4">
    <source>
        <dbReference type="Proteomes" id="UP000813215"/>
    </source>
</evidence>
<comment type="caution">
    <text evidence="3">The sequence shown here is derived from an EMBL/GenBank/DDBJ whole genome shotgun (WGS) entry which is preliminary data.</text>
</comment>
<dbReference type="InterPro" id="IPR058245">
    <property type="entry name" value="NreC/VraR/RcsB-like_REC"/>
</dbReference>
<reference evidence="3" key="1">
    <citation type="submission" date="2021-05" db="EMBL/GenBank/DDBJ databases">
        <authorList>
            <person name="Pietrasiak N."/>
            <person name="Ward R."/>
            <person name="Stajich J.E."/>
            <person name="Kurbessoian T."/>
        </authorList>
    </citation>
    <scope>NUCLEOTIDE SEQUENCE</scope>
    <source>
        <strain evidence="3">HA4357-MV3</strain>
    </source>
</reference>
<proteinExistence type="predicted"/>
<dbReference type="CDD" id="cd17535">
    <property type="entry name" value="REC_NarL-like"/>
    <property type="match status" value="1"/>
</dbReference>
<dbReference type="GO" id="GO:0000160">
    <property type="term" value="P:phosphorelay signal transduction system"/>
    <property type="evidence" value="ECO:0007669"/>
    <property type="project" value="InterPro"/>
</dbReference>
<dbReference type="InterPro" id="IPR051015">
    <property type="entry name" value="EvgA-like"/>
</dbReference>
<name>A0A9E3LRX4_9NOST</name>
<dbReference type="Gene3D" id="3.40.50.2300">
    <property type="match status" value="1"/>
</dbReference>
<sequence>MSDRPLKLLLVDQDPIFRLGLRVALEEFSNLQIVSEAQTNTAVLQILAEFAQQDPTSINLVVLELGNNRSINSQQLGLQLCRQLKAQYPNLPVLLLSSLQDQGLLLAAKAIGIDGYCPKGTPVTDLVAIMQTVANGDTYWYGLNDTTEESPPSPNLPTSPSPHRFLTRLLENWRLSGNAQINANLAAITTKLLVPGQSILERAVLAGQQRELLAARWLINHLLTTSTSQSEQINDQTESQGVEQLPPPVENIPSDRTIIPYTPSLLSPRALQATLFTSCINKLQFPLQNITDESLEIDILRSDKKRELLYLILQKVADTLDELRSSQIEIHQLPEIKNAILYELWKEVVTDFFGKFSRVKVGNNQVEIVSVISQTSGVVQTGIMNKIPLLVDLFSYLLFQTDLTINNTNLSAGSFEANQNAEMLLENLLIQVGNAVIQPLLNYLGDIEDIKLNFYDRKFIPTRDIERFRNSLSWKYRVRNLVTEPKAIFESRYELFVFAPRGIAKTSIYAPRRQELEELSGIPLGVTLGLEFNDAIAPPLKSLLSFLGSGVVFLLTKIVGRGLGLVVRGILQGIGSISISEGKNKKN</sequence>
<dbReference type="Pfam" id="PF12452">
    <property type="entry name" value="DUF3685"/>
    <property type="match status" value="1"/>
</dbReference>
<dbReference type="InterPro" id="IPR011006">
    <property type="entry name" value="CheY-like_superfamily"/>
</dbReference>
<dbReference type="InterPro" id="IPR001789">
    <property type="entry name" value="Sig_transdc_resp-reg_receiver"/>
</dbReference>
<dbReference type="Proteomes" id="UP000813215">
    <property type="component" value="Unassembled WGS sequence"/>
</dbReference>
<dbReference type="SMART" id="SM00448">
    <property type="entry name" value="REC"/>
    <property type="match status" value="1"/>
</dbReference>
<organism evidence="3 4">
    <name type="scientific">Pelatocladus maniniholoensis HA4357-MV3</name>
    <dbReference type="NCBI Taxonomy" id="1117104"/>
    <lineage>
        <taxon>Bacteria</taxon>
        <taxon>Bacillati</taxon>
        <taxon>Cyanobacteriota</taxon>
        <taxon>Cyanophyceae</taxon>
        <taxon>Nostocales</taxon>
        <taxon>Nostocaceae</taxon>
        <taxon>Pelatocladus</taxon>
    </lineage>
</organism>
<dbReference type="Pfam" id="PF00072">
    <property type="entry name" value="Response_reg"/>
    <property type="match status" value="1"/>
</dbReference>
<accession>A0A9E3LRX4</accession>
<evidence type="ECO:0000313" key="3">
    <source>
        <dbReference type="EMBL" id="MBW4431187.1"/>
    </source>
</evidence>
<dbReference type="EMBL" id="JAHHHW010000055">
    <property type="protein sequence ID" value="MBW4431187.1"/>
    <property type="molecule type" value="Genomic_DNA"/>
</dbReference>
<dbReference type="SUPFAM" id="SSF52172">
    <property type="entry name" value="CheY-like"/>
    <property type="match status" value="1"/>
</dbReference>
<feature type="domain" description="Response regulatory" evidence="2">
    <location>
        <begin position="7"/>
        <end position="134"/>
    </location>
</feature>